<dbReference type="Proteomes" id="UP001295444">
    <property type="component" value="Chromosome 11"/>
</dbReference>
<dbReference type="EMBL" id="OW240922">
    <property type="protein sequence ID" value="CAH2322892.1"/>
    <property type="molecule type" value="Genomic_DNA"/>
</dbReference>
<dbReference type="AlphaFoldDB" id="A0AAD1WUU1"/>
<gene>
    <name evidence="1" type="ORF">PECUL_23A039271</name>
</gene>
<evidence type="ECO:0000313" key="2">
    <source>
        <dbReference type="Proteomes" id="UP001295444"/>
    </source>
</evidence>
<accession>A0AAD1WUU1</accession>
<organism evidence="1 2">
    <name type="scientific">Pelobates cultripes</name>
    <name type="common">Western spadefoot toad</name>
    <dbReference type="NCBI Taxonomy" id="61616"/>
    <lineage>
        <taxon>Eukaryota</taxon>
        <taxon>Metazoa</taxon>
        <taxon>Chordata</taxon>
        <taxon>Craniata</taxon>
        <taxon>Vertebrata</taxon>
        <taxon>Euteleostomi</taxon>
        <taxon>Amphibia</taxon>
        <taxon>Batrachia</taxon>
        <taxon>Anura</taxon>
        <taxon>Pelobatoidea</taxon>
        <taxon>Pelobatidae</taxon>
        <taxon>Pelobates</taxon>
    </lineage>
</organism>
<proteinExistence type="predicted"/>
<name>A0AAD1WUU1_PELCU</name>
<reference evidence="1" key="1">
    <citation type="submission" date="2022-03" db="EMBL/GenBank/DDBJ databases">
        <authorList>
            <person name="Alioto T."/>
            <person name="Alioto T."/>
            <person name="Gomez Garrido J."/>
        </authorList>
    </citation>
    <scope>NUCLEOTIDE SEQUENCE</scope>
</reference>
<protein>
    <submittedName>
        <fullName evidence="1">Uncharacterized protein</fullName>
    </submittedName>
</protein>
<sequence>MKKSIRKDKKDYIDGLAAKEEQAAYNSNMKQLYDTTKKLSGRKMTREEIRKPITLMKNGKAAGPDNIPAEALKADLKSSVEMLYPLFEKIWEEEEILEGGLSYQASKER</sequence>
<evidence type="ECO:0000313" key="1">
    <source>
        <dbReference type="EMBL" id="CAH2322892.1"/>
    </source>
</evidence>
<keyword evidence="2" id="KW-1185">Reference proteome</keyword>